<keyword evidence="4 11" id="KW-0831">Ubiquinone biosynthesis</keyword>
<evidence type="ECO:0000313" key="14">
    <source>
        <dbReference type="Proteomes" id="UP000830375"/>
    </source>
</evidence>
<keyword evidence="5 11" id="KW-0999">Mitochondrion inner membrane</keyword>
<dbReference type="PRINTS" id="PR00420">
    <property type="entry name" value="RNGMNOXGNASE"/>
</dbReference>
<dbReference type="Pfam" id="PF01494">
    <property type="entry name" value="FAD_binding_3"/>
    <property type="match status" value="1"/>
</dbReference>
<comment type="pathway">
    <text evidence="11">Cofactor biosynthesis; ubiquinone biosynthesis.</text>
</comment>
<accession>A0ABQ8LX65</accession>
<dbReference type="EC" id="1.14.15.45" evidence="11"/>
<dbReference type="SUPFAM" id="SSF51905">
    <property type="entry name" value="FAD/NAD(P)-binding domain"/>
    <property type="match status" value="1"/>
</dbReference>
<organism evidence="13 14">
    <name type="scientific">Labeo rohita</name>
    <name type="common">Indian major carp</name>
    <name type="synonym">Cyprinus rohita</name>
    <dbReference type="NCBI Taxonomy" id="84645"/>
    <lineage>
        <taxon>Eukaryota</taxon>
        <taxon>Metazoa</taxon>
        <taxon>Chordata</taxon>
        <taxon>Craniata</taxon>
        <taxon>Vertebrata</taxon>
        <taxon>Euteleostomi</taxon>
        <taxon>Actinopterygii</taxon>
        <taxon>Neopterygii</taxon>
        <taxon>Teleostei</taxon>
        <taxon>Ostariophysi</taxon>
        <taxon>Cypriniformes</taxon>
        <taxon>Cyprinidae</taxon>
        <taxon>Labeoninae</taxon>
        <taxon>Labeonini</taxon>
        <taxon>Labeo</taxon>
    </lineage>
</organism>
<gene>
    <name evidence="11" type="primary">COQ6</name>
    <name evidence="13" type="ORF">H4Q32_011316</name>
</gene>
<evidence type="ECO:0000256" key="9">
    <source>
        <dbReference type="ARBA" id="ARBA00023128"/>
    </source>
</evidence>
<evidence type="ECO:0000256" key="8">
    <source>
        <dbReference type="ARBA" id="ARBA00023033"/>
    </source>
</evidence>
<comment type="function">
    <text evidence="11">FAD-dependent monooxygenase required for two non-consecutive steps during ubiquinone biosynthesis. Required for the C5-ring hydroxylation during ubiquinone biosynthesis by catalyzing the hydroxylation of 4-hydroxy-3-(all-trans-polyprenyl)benzoic acid to 3,4-dihydroxy-5-(all-trans-polyprenyl)benzoic acid. Also acts downstream of coq4, for the C1-hydroxylation during ubiquinone biosynthesis by catalyzing the hydroxylation of 2-methoxy-6-(all-trans-polyprenyl)phenol to 2-methoxy-6-(all-trans-polyprenyl)benzene-1,4-diol. The electrons required for the hydroxylation reaction are funneled indirectly to coq6 from NADPH via a ferredoxin/ferredoxin reductase system.</text>
</comment>
<dbReference type="InterPro" id="IPR000689">
    <property type="entry name" value="UbQ_mOase_COQ6"/>
</dbReference>
<feature type="domain" description="FAD-binding" evidence="12">
    <location>
        <begin position="392"/>
        <end position="458"/>
    </location>
</feature>
<dbReference type="Gene3D" id="3.30.9.10">
    <property type="entry name" value="D-Amino Acid Oxidase, subunit A, domain 2"/>
    <property type="match status" value="1"/>
</dbReference>
<dbReference type="PANTHER" id="PTHR43876:SF7">
    <property type="entry name" value="UBIQUINONE BIOSYNTHESIS MONOOXYGENASE COQ6, MITOCHONDRIAL"/>
    <property type="match status" value="1"/>
</dbReference>
<dbReference type="InterPro" id="IPR010971">
    <property type="entry name" value="UbiH/COQ6"/>
</dbReference>
<dbReference type="Proteomes" id="UP000830375">
    <property type="component" value="Unassembled WGS sequence"/>
</dbReference>
<dbReference type="PROSITE" id="PS01304">
    <property type="entry name" value="UBIH"/>
    <property type="match status" value="1"/>
</dbReference>
<reference evidence="13 14" key="1">
    <citation type="submission" date="2022-01" db="EMBL/GenBank/DDBJ databases">
        <title>A high-quality chromosome-level genome assembly of rohu carp, Labeo rohita.</title>
        <authorList>
            <person name="Arick M.A. II"/>
            <person name="Hsu C.-Y."/>
            <person name="Magbanua Z."/>
            <person name="Pechanova O."/>
            <person name="Grover C."/>
            <person name="Miller E."/>
            <person name="Thrash A."/>
            <person name="Ezzel L."/>
            <person name="Alam S."/>
            <person name="Benzie J."/>
            <person name="Hamilton M."/>
            <person name="Karsi A."/>
            <person name="Lawrence M.L."/>
            <person name="Peterson D.G."/>
        </authorList>
    </citation>
    <scope>NUCLEOTIDE SEQUENCE [LARGE SCALE GENOMIC DNA]</scope>
    <source>
        <strain evidence="14">BAU-BD-2019</strain>
        <tissue evidence="13">Blood</tissue>
    </source>
</reference>
<dbReference type="Gene3D" id="3.50.50.60">
    <property type="entry name" value="FAD/NAD(P)-binding domain"/>
    <property type="match status" value="2"/>
</dbReference>
<evidence type="ECO:0000259" key="12">
    <source>
        <dbReference type="Pfam" id="PF01494"/>
    </source>
</evidence>
<keyword evidence="11" id="KW-0966">Cell projection</keyword>
<evidence type="ECO:0000256" key="3">
    <source>
        <dbReference type="ARBA" id="ARBA00022630"/>
    </source>
</evidence>
<evidence type="ECO:0000256" key="4">
    <source>
        <dbReference type="ARBA" id="ARBA00022688"/>
    </source>
</evidence>
<keyword evidence="9 11" id="KW-0496">Mitochondrion</keyword>
<keyword evidence="13" id="KW-0830">Ubiquinone</keyword>
<evidence type="ECO:0000256" key="1">
    <source>
        <dbReference type="ARBA" id="ARBA00001974"/>
    </source>
</evidence>
<name>A0ABQ8LX65_LABRO</name>
<evidence type="ECO:0000313" key="13">
    <source>
        <dbReference type="EMBL" id="KAI2654566.1"/>
    </source>
</evidence>
<evidence type="ECO:0000256" key="10">
    <source>
        <dbReference type="ARBA" id="ARBA00023136"/>
    </source>
</evidence>
<dbReference type="HAMAP" id="MF_03193">
    <property type="entry name" value="COQ6_monooxygenase"/>
    <property type="match status" value="1"/>
</dbReference>
<comment type="catalytic activity">
    <reaction evidence="11">
        <text>a 4-hydroxy-3-(all-trans-polyprenyl)benzoate + 2 reduced [2Fe-2S]-[ferredoxin] + O2 + 2 H(+) = a 3,4-dihydroxy-5-(all-trans-polyprenyl)benzoate + 2 oxidized [2Fe-2S]-[ferredoxin] + H2O</text>
        <dbReference type="Rhea" id="RHEA:81195"/>
        <dbReference type="Rhea" id="RHEA-COMP:9514"/>
        <dbReference type="Rhea" id="RHEA-COMP:10000"/>
        <dbReference type="Rhea" id="RHEA-COMP:10001"/>
        <dbReference type="Rhea" id="RHEA-COMP:10930"/>
        <dbReference type="ChEBI" id="CHEBI:15377"/>
        <dbReference type="ChEBI" id="CHEBI:15378"/>
        <dbReference type="ChEBI" id="CHEBI:15379"/>
        <dbReference type="ChEBI" id="CHEBI:33737"/>
        <dbReference type="ChEBI" id="CHEBI:33738"/>
        <dbReference type="ChEBI" id="CHEBI:64694"/>
        <dbReference type="ChEBI" id="CHEBI:78396"/>
        <dbReference type="EC" id="1.14.15.45"/>
    </reaction>
</comment>
<comment type="caution">
    <text evidence="13">The sequence shown here is derived from an EMBL/GenBank/DDBJ whole genome shotgun (WGS) entry which is preliminary data.</text>
</comment>
<evidence type="ECO:0000256" key="6">
    <source>
        <dbReference type="ARBA" id="ARBA00022827"/>
    </source>
</evidence>
<proteinExistence type="inferred from homology"/>
<keyword evidence="6 11" id="KW-0274">FAD</keyword>
<keyword evidence="7 11" id="KW-0560">Oxidoreductase</keyword>
<keyword evidence="3 11" id="KW-0285">Flavoprotein</keyword>
<comment type="subunit">
    <text evidence="11">Component of a multi-subunit COQ enzyme complex, composed of at least COQ3, COQ4, COQ5, COQ6, COQ7 and COQ9. Interacts with COQ8B and COQ7.</text>
</comment>
<evidence type="ECO:0000256" key="11">
    <source>
        <dbReference type="HAMAP-Rule" id="MF_03193"/>
    </source>
</evidence>
<dbReference type="EC" id="1.14.15.46" evidence="11"/>
<protein>
    <recommendedName>
        <fullName evidence="11">Ubiquinone biosynthesis monooxygenase COQ6, mitochondrial</fullName>
        <ecNumber evidence="11">1.14.15.45</ecNumber>
    </recommendedName>
    <alternativeName>
        <fullName evidence="11">2-methoxy-6-polyprenolphenol 4-hydroxylase</fullName>
    </alternativeName>
    <alternativeName>
        <fullName evidence="11">Coenzyme Q10 monooxygenase 6</fullName>
        <ecNumber evidence="11">1.14.15.46</ecNumber>
    </alternativeName>
</protein>
<comment type="similarity">
    <text evidence="2 11">Belongs to the UbiH/COQ6 family.</text>
</comment>
<dbReference type="InterPro" id="IPR036188">
    <property type="entry name" value="FAD/NAD-bd_sf"/>
</dbReference>
<evidence type="ECO:0000256" key="7">
    <source>
        <dbReference type="ARBA" id="ARBA00023002"/>
    </source>
</evidence>
<comment type="catalytic activity">
    <reaction evidence="11">
        <text>a 2-methoxy-6-(all-trans-polyprenyl)phenol + 2 reduced [2Fe-2S]-[ferredoxin] + O2 + 2 H(+) = a 2-methoxy-6-(all-trans-polyprenyl)benzene-1,4-diol + 2 oxidized [2Fe-2S]-[ferredoxin] + H2O</text>
        <dbReference type="Rhea" id="RHEA:81183"/>
        <dbReference type="Rhea" id="RHEA-COMP:9551"/>
        <dbReference type="Rhea" id="RHEA-COMP:10000"/>
        <dbReference type="Rhea" id="RHEA-COMP:10001"/>
        <dbReference type="Rhea" id="RHEA-COMP:10858"/>
        <dbReference type="ChEBI" id="CHEBI:15377"/>
        <dbReference type="ChEBI" id="CHEBI:15378"/>
        <dbReference type="ChEBI" id="CHEBI:15379"/>
        <dbReference type="ChEBI" id="CHEBI:33737"/>
        <dbReference type="ChEBI" id="CHEBI:33738"/>
        <dbReference type="ChEBI" id="CHEBI:62731"/>
        <dbReference type="ChEBI" id="CHEBI:84166"/>
        <dbReference type="EC" id="1.14.15.46"/>
    </reaction>
</comment>
<dbReference type="InterPro" id="IPR018168">
    <property type="entry name" value="Ubi_Hdrlase_CS"/>
</dbReference>
<keyword evidence="8 11" id="KW-0503">Monooxygenase</keyword>
<dbReference type="PANTHER" id="PTHR43876">
    <property type="entry name" value="UBIQUINONE BIOSYNTHESIS MONOOXYGENASE COQ6, MITOCHONDRIAL"/>
    <property type="match status" value="1"/>
</dbReference>
<comment type="cofactor">
    <cofactor evidence="1 11">
        <name>FAD</name>
        <dbReference type="ChEBI" id="CHEBI:57692"/>
    </cofactor>
</comment>
<dbReference type="InterPro" id="IPR002938">
    <property type="entry name" value="FAD-bd"/>
</dbReference>
<keyword evidence="14" id="KW-1185">Reference proteome</keyword>
<keyword evidence="10 11" id="KW-0472">Membrane</keyword>
<sequence>MFTFGKAKLAVLGIGRQCVALRALNGTRAVRRGLASSERDEESSTSQNELYDIVISGGGMVGTAMACSLGLDPNLTGKKILLLEAGHKKEMDRVPETYSIRVSSISPGSATLLSGLGAWDHIVNMRCKPYNKMQVWDACSDALITFDKENLQDEMAYIVENDVIVAALTKQLQTLSDSTSLDASVFFLLFRSSGTVLLVGVRSPTRIATLFGHVQWSIDPFKKTAFLSSRSISLARDHVEVQYRTKVVKYTWPRPYHVSESIPWVQVTLANGKTLHTKLLPTENNVAWQRFLPTGPIAMLPLSDTESSLVWSTSHQHAEELLQLDEESFVDAINTAFWSNENHSELVETAGSLFRTALSVLMPDSGSARQLPPSVAGIGPKSRVMFPLGMGHATEYIRHRVAIIGDAAHRVHPLAGQGANLGFGDVACLTKILSQAAFNGKDLGAMQHLLEFETERQRHNLPMMAAVDLMKRLYSTNAAPMVLLRTFGLQATNALPPLKEQIMAYASK</sequence>
<dbReference type="GO" id="GO:0004497">
    <property type="term" value="F:monooxygenase activity"/>
    <property type="evidence" value="ECO:0007669"/>
    <property type="project" value="UniProtKB-KW"/>
</dbReference>
<evidence type="ECO:0000256" key="5">
    <source>
        <dbReference type="ARBA" id="ARBA00022792"/>
    </source>
</evidence>
<dbReference type="NCBIfam" id="TIGR01988">
    <property type="entry name" value="Ubi-OHases"/>
    <property type="match status" value="1"/>
</dbReference>
<evidence type="ECO:0000256" key="2">
    <source>
        <dbReference type="ARBA" id="ARBA00005349"/>
    </source>
</evidence>
<dbReference type="InterPro" id="IPR051205">
    <property type="entry name" value="UbiH/COQ6_monooxygenase"/>
</dbReference>
<keyword evidence="11" id="KW-0333">Golgi apparatus</keyword>
<comment type="subcellular location">
    <subcellularLocation>
        <location evidence="11">Mitochondrion inner membrane</location>
        <topology evidence="11">Peripheral membrane protein</topology>
        <orientation evidence="11">Matrix side</orientation>
    </subcellularLocation>
    <subcellularLocation>
        <location evidence="11">Golgi apparatus</location>
    </subcellularLocation>
    <subcellularLocation>
        <location evidence="11">Cell projection</location>
    </subcellularLocation>
    <text evidence="11">Localizes to cell processes and Golgi apparatus in podocytes.</text>
</comment>
<dbReference type="EMBL" id="JACTAM010000017">
    <property type="protein sequence ID" value="KAI2654566.1"/>
    <property type="molecule type" value="Genomic_DNA"/>
</dbReference>